<dbReference type="Proteomes" id="UP001595752">
    <property type="component" value="Unassembled WGS sequence"/>
</dbReference>
<protein>
    <submittedName>
        <fullName evidence="2">PadR family transcriptional regulator</fullName>
    </submittedName>
</protein>
<dbReference type="Gene3D" id="1.10.10.10">
    <property type="entry name" value="Winged helix-like DNA-binding domain superfamily/Winged helix DNA-binding domain"/>
    <property type="match status" value="2"/>
</dbReference>
<gene>
    <name evidence="2" type="ORF">ACFOU2_00215</name>
</gene>
<evidence type="ECO:0000259" key="1">
    <source>
        <dbReference type="Pfam" id="PF03551"/>
    </source>
</evidence>
<name>A0ABV8AVK5_9BACI</name>
<dbReference type="PANTHER" id="PTHR33169:SF14">
    <property type="entry name" value="TRANSCRIPTIONAL REGULATOR RV3488"/>
    <property type="match status" value="1"/>
</dbReference>
<dbReference type="InterPro" id="IPR036390">
    <property type="entry name" value="WH_DNA-bd_sf"/>
</dbReference>
<evidence type="ECO:0000313" key="3">
    <source>
        <dbReference type="Proteomes" id="UP001595752"/>
    </source>
</evidence>
<dbReference type="SUPFAM" id="SSF46785">
    <property type="entry name" value="Winged helix' DNA-binding domain"/>
    <property type="match status" value="2"/>
</dbReference>
<dbReference type="InterPro" id="IPR052509">
    <property type="entry name" value="Metal_resp_DNA-bind_regulator"/>
</dbReference>
<sequence>MSYTTLGLSHKDFFHLVLYHALSQEPQTAATIYQSIKESFPFKVHSRSYFYTTVKNRLQEGYLSSSSEGRSQILSLTSKGKEHYEHYQKHYRDKFERVKEIIDRFVFDLTGSGQNPPVEAPLPEGYRRFFSKLVSVKDLVRYVALQEMFRHQEVIMSDVGELLEKKFGWVASNSYLYDVAHEMAKGGLIYGDWRGERRSKRYYRLTDEGVKHFKQIADSAASTTQNIQHFLQHILQLLQQ</sequence>
<evidence type="ECO:0000313" key="2">
    <source>
        <dbReference type="EMBL" id="MFC3882032.1"/>
    </source>
</evidence>
<keyword evidence="3" id="KW-1185">Reference proteome</keyword>
<reference evidence="3" key="1">
    <citation type="journal article" date="2019" name="Int. J. Syst. Evol. Microbiol.">
        <title>The Global Catalogue of Microorganisms (GCM) 10K type strain sequencing project: providing services to taxonomists for standard genome sequencing and annotation.</title>
        <authorList>
            <consortium name="The Broad Institute Genomics Platform"/>
            <consortium name="The Broad Institute Genome Sequencing Center for Infectious Disease"/>
            <person name="Wu L."/>
            <person name="Ma J."/>
        </authorList>
    </citation>
    <scope>NUCLEOTIDE SEQUENCE [LARGE SCALE GENOMIC DNA]</scope>
    <source>
        <strain evidence="3">CCUG 61889</strain>
    </source>
</reference>
<organism evidence="2 3">
    <name type="scientific">Bacillus songklensis</name>
    <dbReference type="NCBI Taxonomy" id="1069116"/>
    <lineage>
        <taxon>Bacteria</taxon>
        <taxon>Bacillati</taxon>
        <taxon>Bacillota</taxon>
        <taxon>Bacilli</taxon>
        <taxon>Bacillales</taxon>
        <taxon>Bacillaceae</taxon>
        <taxon>Bacillus</taxon>
    </lineage>
</organism>
<dbReference type="InterPro" id="IPR005149">
    <property type="entry name" value="Tscrpt_reg_PadR_N"/>
</dbReference>
<dbReference type="RefSeq" id="WP_377911128.1">
    <property type="nucleotide sequence ID" value="NZ_JBHRZT010000004.1"/>
</dbReference>
<dbReference type="PANTHER" id="PTHR33169">
    <property type="entry name" value="PADR-FAMILY TRANSCRIPTIONAL REGULATOR"/>
    <property type="match status" value="1"/>
</dbReference>
<dbReference type="InterPro" id="IPR036388">
    <property type="entry name" value="WH-like_DNA-bd_sf"/>
</dbReference>
<dbReference type="Pfam" id="PF03551">
    <property type="entry name" value="PadR"/>
    <property type="match status" value="1"/>
</dbReference>
<comment type="caution">
    <text evidence="2">The sequence shown here is derived from an EMBL/GenBank/DDBJ whole genome shotgun (WGS) entry which is preliminary data.</text>
</comment>
<dbReference type="EMBL" id="JBHRZT010000004">
    <property type="protein sequence ID" value="MFC3882032.1"/>
    <property type="molecule type" value="Genomic_DNA"/>
</dbReference>
<feature type="domain" description="Transcription regulator PadR N-terminal" evidence="1">
    <location>
        <begin position="163"/>
        <end position="214"/>
    </location>
</feature>
<accession>A0ABV8AVK5</accession>
<proteinExistence type="predicted"/>